<reference evidence="1 2" key="1">
    <citation type="journal article" date="2019" name="Front. Microbiol.">
        <title>In silico and Genetic Analyses of Cyclic Lipopeptide Synthetic Gene Clusters in Pseudomonas sp. 11K1.</title>
        <authorList>
            <person name="Zhao H."/>
            <person name="Liu Y.P."/>
            <person name="Zhang L.Q."/>
        </authorList>
    </citation>
    <scope>NUCLEOTIDE SEQUENCE [LARGE SCALE GENOMIC DNA]</scope>
    <source>
        <strain evidence="1 2">11K1</strain>
    </source>
</reference>
<gene>
    <name evidence="1" type="ORF">EPZ47_09685</name>
</gene>
<dbReference type="Proteomes" id="UP000296468">
    <property type="component" value="Chromosome"/>
</dbReference>
<dbReference type="Pfam" id="PF10832">
    <property type="entry name" value="YhfG"/>
    <property type="match status" value="1"/>
</dbReference>
<dbReference type="KEGG" id="pvk:EPZ47_09685"/>
<proteinExistence type="predicted"/>
<organism evidence="1 2">
    <name type="scientific">Pseudomonas viciae</name>
    <dbReference type="NCBI Taxonomy" id="2505979"/>
    <lineage>
        <taxon>Bacteria</taxon>
        <taxon>Pseudomonadati</taxon>
        <taxon>Pseudomonadota</taxon>
        <taxon>Gammaproteobacteria</taxon>
        <taxon>Pseudomonadales</taxon>
        <taxon>Pseudomonadaceae</taxon>
        <taxon>Pseudomonas</taxon>
    </lineage>
</organism>
<sequence length="58" mass="6482">MGNVSLETKKAYAARTRRSNYAASLRLEGFKVTLADGECKMPTREEVLKAFTQTRTNA</sequence>
<protein>
    <submittedName>
        <fullName evidence="1">DUF2559 family protein</fullName>
    </submittedName>
</protein>
<dbReference type="OrthoDB" id="6079489at2"/>
<accession>A0A4V1CAI0</accession>
<dbReference type="AlphaFoldDB" id="A0A4V1CAI0"/>
<dbReference type="RefSeq" id="WP_135844554.1">
    <property type="nucleotide sequence ID" value="NZ_CP035088.1"/>
</dbReference>
<name>A0A4V1CAI0_9PSED</name>
<dbReference type="EMBL" id="CP035088">
    <property type="protein sequence ID" value="QBZ88974.1"/>
    <property type="molecule type" value="Genomic_DNA"/>
</dbReference>
<evidence type="ECO:0000313" key="2">
    <source>
        <dbReference type="Proteomes" id="UP000296468"/>
    </source>
</evidence>
<evidence type="ECO:0000313" key="1">
    <source>
        <dbReference type="EMBL" id="QBZ88974.1"/>
    </source>
</evidence>
<dbReference type="InterPro" id="IPR022541">
    <property type="entry name" value="YhfG"/>
</dbReference>